<keyword evidence="2" id="KW-1185">Reference proteome</keyword>
<comment type="caution">
    <text evidence="1">The sequence shown here is derived from an EMBL/GenBank/DDBJ whole genome shotgun (WGS) entry which is preliminary data.</text>
</comment>
<dbReference type="AlphaFoldDB" id="A0AAV4CBL1"/>
<gene>
    <name evidence="1" type="ORF">PoB_005498400</name>
</gene>
<name>A0AAV4CBL1_9GAST</name>
<protein>
    <submittedName>
        <fullName evidence="1">Uncharacterized protein</fullName>
    </submittedName>
</protein>
<dbReference type="Proteomes" id="UP000735302">
    <property type="component" value="Unassembled WGS sequence"/>
</dbReference>
<dbReference type="EMBL" id="BLXT01006043">
    <property type="protein sequence ID" value="GFO28479.1"/>
    <property type="molecule type" value="Genomic_DNA"/>
</dbReference>
<sequence length="96" mass="10563">MIFQRVKKARYVFVVAAVATLSLNSHIAVYRAIDRGLSQRTSDAALAGQALFKQVCLKMGAKEELLPPPPPAPVTRFYIRMDLPVLSLKSMSPSAF</sequence>
<organism evidence="1 2">
    <name type="scientific">Plakobranchus ocellatus</name>
    <dbReference type="NCBI Taxonomy" id="259542"/>
    <lineage>
        <taxon>Eukaryota</taxon>
        <taxon>Metazoa</taxon>
        <taxon>Spiralia</taxon>
        <taxon>Lophotrochozoa</taxon>
        <taxon>Mollusca</taxon>
        <taxon>Gastropoda</taxon>
        <taxon>Heterobranchia</taxon>
        <taxon>Euthyneura</taxon>
        <taxon>Panpulmonata</taxon>
        <taxon>Sacoglossa</taxon>
        <taxon>Placobranchoidea</taxon>
        <taxon>Plakobranchidae</taxon>
        <taxon>Plakobranchus</taxon>
    </lineage>
</organism>
<accession>A0AAV4CBL1</accession>
<evidence type="ECO:0000313" key="1">
    <source>
        <dbReference type="EMBL" id="GFO28479.1"/>
    </source>
</evidence>
<evidence type="ECO:0000313" key="2">
    <source>
        <dbReference type="Proteomes" id="UP000735302"/>
    </source>
</evidence>
<reference evidence="1 2" key="1">
    <citation type="journal article" date="2021" name="Elife">
        <title>Chloroplast acquisition without the gene transfer in kleptoplastic sea slugs, Plakobranchus ocellatus.</title>
        <authorList>
            <person name="Maeda T."/>
            <person name="Takahashi S."/>
            <person name="Yoshida T."/>
            <person name="Shimamura S."/>
            <person name="Takaki Y."/>
            <person name="Nagai Y."/>
            <person name="Toyoda A."/>
            <person name="Suzuki Y."/>
            <person name="Arimoto A."/>
            <person name="Ishii H."/>
            <person name="Satoh N."/>
            <person name="Nishiyama T."/>
            <person name="Hasebe M."/>
            <person name="Maruyama T."/>
            <person name="Minagawa J."/>
            <person name="Obokata J."/>
            <person name="Shigenobu S."/>
        </authorList>
    </citation>
    <scope>NUCLEOTIDE SEQUENCE [LARGE SCALE GENOMIC DNA]</scope>
</reference>
<proteinExistence type="predicted"/>